<gene>
    <name evidence="2" type="ORF">AAL_02902</name>
</gene>
<dbReference type="GO" id="GO:0009251">
    <property type="term" value="P:glucan catabolic process"/>
    <property type="evidence" value="ECO:0007669"/>
    <property type="project" value="TreeGrafter"/>
</dbReference>
<dbReference type="InterPro" id="IPR000757">
    <property type="entry name" value="Beta-glucanase-like"/>
</dbReference>
<organism evidence="2 3">
    <name type="scientific">Moelleriella libera RCEF 2490</name>
    <dbReference type="NCBI Taxonomy" id="1081109"/>
    <lineage>
        <taxon>Eukaryota</taxon>
        <taxon>Fungi</taxon>
        <taxon>Dikarya</taxon>
        <taxon>Ascomycota</taxon>
        <taxon>Pezizomycotina</taxon>
        <taxon>Sordariomycetes</taxon>
        <taxon>Hypocreomycetidae</taxon>
        <taxon>Hypocreales</taxon>
        <taxon>Clavicipitaceae</taxon>
        <taxon>Moelleriella</taxon>
    </lineage>
</organism>
<keyword evidence="3" id="KW-1185">Reference proteome</keyword>
<dbReference type="OrthoDB" id="192832at2759"/>
<dbReference type="Proteomes" id="UP000078544">
    <property type="component" value="Unassembled WGS sequence"/>
</dbReference>
<dbReference type="Gene3D" id="2.60.120.200">
    <property type="match status" value="1"/>
</dbReference>
<dbReference type="PROSITE" id="PS51762">
    <property type="entry name" value="GH16_2"/>
    <property type="match status" value="1"/>
</dbReference>
<evidence type="ECO:0000313" key="3">
    <source>
        <dbReference type="Proteomes" id="UP000078544"/>
    </source>
</evidence>
<dbReference type="SUPFAM" id="SSF49899">
    <property type="entry name" value="Concanavalin A-like lectins/glucanases"/>
    <property type="match status" value="1"/>
</dbReference>
<dbReference type="EMBL" id="AZGY01000005">
    <property type="protein sequence ID" value="KZZ98384.1"/>
    <property type="molecule type" value="Genomic_DNA"/>
</dbReference>
<evidence type="ECO:0000313" key="2">
    <source>
        <dbReference type="EMBL" id="KZZ98384.1"/>
    </source>
</evidence>
<dbReference type="PANTHER" id="PTHR10963:SF42">
    <property type="entry name" value="PUTATIVE (AFU_ORTHOLOGUE AFUA_5G02280)-RELATED"/>
    <property type="match status" value="1"/>
</dbReference>
<protein>
    <submittedName>
        <fullName evidence="2">Concanavalin A-like lectin/glucanase</fullName>
    </submittedName>
</protein>
<comment type="caution">
    <text evidence="2">The sequence shown here is derived from an EMBL/GenBank/DDBJ whole genome shotgun (WGS) entry which is preliminary data.</text>
</comment>
<accession>A0A168E3Q1</accession>
<dbReference type="Pfam" id="PF26113">
    <property type="entry name" value="GH16_XgeA"/>
    <property type="match status" value="1"/>
</dbReference>
<dbReference type="GO" id="GO:0030246">
    <property type="term" value="F:carbohydrate binding"/>
    <property type="evidence" value="ECO:0007669"/>
    <property type="project" value="UniProtKB-KW"/>
</dbReference>
<dbReference type="InterPro" id="IPR013320">
    <property type="entry name" value="ConA-like_dom_sf"/>
</dbReference>
<proteinExistence type="predicted"/>
<feature type="domain" description="GH16" evidence="1">
    <location>
        <begin position="1"/>
        <end position="251"/>
    </location>
</feature>
<name>A0A168E3Q1_9HYPO</name>
<reference evidence="2 3" key="1">
    <citation type="journal article" date="2016" name="Genome Biol. Evol.">
        <title>Divergent and convergent evolution of fungal pathogenicity.</title>
        <authorList>
            <person name="Shang Y."/>
            <person name="Xiao G."/>
            <person name="Zheng P."/>
            <person name="Cen K."/>
            <person name="Zhan S."/>
            <person name="Wang C."/>
        </authorList>
    </citation>
    <scope>NUCLEOTIDE SEQUENCE [LARGE SCALE GENOMIC DNA]</scope>
    <source>
        <strain evidence="2 3">RCEF 2490</strain>
    </source>
</reference>
<dbReference type="GO" id="GO:0004553">
    <property type="term" value="F:hydrolase activity, hydrolyzing O-glycosyl compounds"/>
    <property type="evidence" value="ECO:0007669"/>
    <property type="project" value="InterPro"/>
</dbReference>
<dbReference type="InterPro" id="IPR050546">
    <property type="entry name" value="Glycosyl_Hydrlase_16"/>
</dbReference>
<dbReference type="PANTHER" id="PTHR10963">
    <property type="entry name" value="GLYCOSYL HYDROLASE-RELATED"/>
    <property type="match status" value="1"/>
</dbReference>
<dbReference type="STRING" id="1081109.A0A168E3Q1"/>
<evidence type="ECO:0000259" key="1">
    <source>
        <dbReference type="PROSITE" id="PS51762"/>
    </source>
</evidence>
<dbReference type="AlphaFoldDB" id="A0A168E3Q1"/>
<sequence>MSQSLVALTRITAQGFVHYVPQAEARTRNLTYATPSTAVLRVDTAVGPSDTPNASTGRFSVRLESKKTYNSGLFIFDVKHTPYACGAWPALWLTDSANWPDHGEIDVLESINQGTAGNAMTLHTSGSCSMAVKRQQTGSSNQDDCDHSVNKNAGCGVTQPASTFGPTLNSAGGAVVAVEWRAAGIRMWQFARSAVPADIGGKKPNPAAWGTATADFPSTDCDIGSHFKNNSIVVNIDLCGDLVYGSWDKSGCPSNCTDVVANQPDSFKTAYWEFGSFEVYQPS</sequence>
<keyword evidence="2" id="KW-0430">Lectin</keyword>
<dbReference type="CDD" id="cd02181">
    <property type="entry name" value="GH16_fungal_Lam16A_glucanase"/>
    <property type="match status" value="1"/>
</dbReference>